<dbReference type="InterPro" id="IPR014330">
    <property type="entry name" value="RNA-bd_S4-rel_YaaA"/>
</dbReference>
<dbReference type="PROSITE" id="PS50889">
    <property type="entry name" value="S4"/>
    <property type="match status" value="1"/>
</dbReference>
<dbReference type="Gene3D" id="3.10.290.10">
    <property type="entry name" value="RNA-binding S4 domain"/>
    <property type="match status" value="1"/>
</dbReference>
<name>A0A347WNL8_9LACT</name>
<dbReference type="KEGG" id="abae:CL176_00010"/>
<organism evidence="2 3">
    <name type="scientific">Suicoccus acidiformans</name>
    <dbReference type="NCBI Taxonomy" id="2036206"/>
    <lineage>
        <taxon>Bacteria</taxon>
        <taxon>Bacillati</taxon>
        <taxon>Bacillota</taxon>
        <taxon>Bacilli</taxon>
        <taxon>Lactobacillales</taxon>
        <taxon>Aerococcaceae</taxon>
        <taxon>Suicoccus</taxon>
    </lineage>
</organism>
<keyword evidence="1" id="KW-0694">RNA-binding</keyword>
<evidence type="ECO:0000256" key="1">
    <source>
        <dbReference type="PROSITE-ProRule" id="PRU00182"/>
    </source>
</evidence>
<sequence>MEEKSVYIDTEFITLGQLLKLEDVIQSGGMAKWYLYEFAVYVNDELEDRRGRKIYPSDTVEIPNEEIILTVQAAEG</sequence>
<evidence type="ECO:0000313" key="2">
    <source>
        <dbReference type="EMBL" id="AXY26675.1"/>
    </source>
</evidence>
<accession>A0A347WNL8</accession>
<reference evidence="2 3" key="1">
    <citation type="submission" date="2017-09" db="EMBL/GenBank/DDBJ databases">
        <title>Complete genome sequence of Oxytococcus suis strain ZY16052.</title>
        <authorList>
            <person name="Li F."/>
        </authorList>
    </citation>
    <scope>NUCLEOTIDE SEQUENCE [LARGE SCALE GENOMIC DNA]</scope>
    <source>
        <strain evidence="2 3">ZY16052</strain>
    </source>
</reference>
<keyword evidence="3" id="KW-1185">Reference proteome</keyword>
<protein>
    <submittedName>
        <fullName evidence="2">RNA-binding protein</fullName>
    </submittedName>
</protein>
<dbReference type="AlphaFoldDB" id="A0A347WNL8"/>
<dbReference type="OrthoDB" id="9811532at2"/>
<dbReference type="NCBIfam" id="TIGR02988">
    <property type="entry name" value="YaaA_near_RecF"/>
    <property type="match status" value="1"/>
</dbReference>
<dbReference type="Pfam" id="PF13275">
    <property type="entry name" value="S4_2"/>
    <property type="match status" value="1"/>
</dbReference>
<proteinExistence type="predicted"/>
<evidence type="ECO:0000313" key="3">
    <source>
        <dbReference type="Proteomes" id="UP000263232"/>
    </source>
</evidence>
<dbReference type="Proteomes" id="UP000263232">
    <property type="component" value="Chromosome"/>
</dbReference>
<dbReference type="SUPFAM" id="SSF55174">
    <property type="entry name" value="Alpha-L RNA-binding motif"/>
    <property type="match status" value="1"/>
</dbReference>
<dbReference type="InterPro" id="IPR036986">
    <property type="entry name" value="S4_RNA-bd_sf"/>
</dbReference>
<dbReference type="EMBL" id="CP023434">
    <property type="protein sequence ID" value="AXY26675.1"/>
    <property type="molecule type" value="Genomic_DNA"/>
</dbReference>
<dbReference type="GO" id="GO:0003723">
    <property type="term" value="F:RNA binding"/>
    <property type="evidence" value="ECO:0007669"/>
    <property type="project" value="UniProtKB-KW"/>
</dbReference>
<dbReference type="RefSeq" id="WP_118991529.1">
    <property type="nucleotide sequence ID" value="NZ_CP023434.1"/>
</dbReference>
<gene>
    <name evidence="2" type="ORF">CL176_00010</name>
</gene>